<evidence type="ECO:0000313" key="3">
    <source>
        <dbReference type="Proteomes" id="UP000596742"/>
    </source>
</evidence>
<dbReference type="Gene3D" id="1.10.533.10">
    <property type="entry name" value="Death Domain, Fas"/>
    <property type="match status" value="2"/>
</dbReference>
<proteinExistence type="predicted"/>
<dbReference type="PROSITE" id="PS50017">
    <property type="entry name" value="DEATH_DOMAIN"/>
    <property type="match status" value="1"/>
</dbReference>
<evidence type="ECO:0000313" key="2">
    <source>
        <dbReference type="EMBL" id="VDH93617.1"/>
    </source>
</evidence>
<dbReference type="InterPro" id="IPR000488">
    <property type="entry name" value="Death_dom"/>
</dbReference>
<organism evidence="2 3">
    <name type="scientific">Mytilus galloprovincialis</name>
    <name type="common">Mediterranean mussel</name>
    <dbReference type="NCBI Taxonomy" id="29158"/>
    <lineage>
        <taxon>Eukaryota</taxon>
        <taxon>Metazoa</taxon>
        <taxon>Spiralia</taxon>
        <taxon>Lophotrochozoa</taxon>
        <taxon>Mollusca</taxon>
        <taxon>Bivalvia</taxon>
        <taxon>Autobranchia</taxon>
        <taxon>Pteriomorphia</taxon>
        <taxon>Mytilida</taxon>
        <taxon>Mytiloidea</taxon>
        <taxon>Mytilidae</taxon>
        <taxon>Mytilinae</taxon>
        <taxon>Mytilus</taxon>
    </lineage>
</organism>
<accession>A0A8B6BQN4</accession>
<dbReference type="GO" id="GO:0007165">
    <property type="term" value="P:signal transduction"/>
    <property type="evidence" value="ECO:0007669"/>
    <property type="project" value="InterPro"/>
</dbReference>
<gene>
    <name evidence="2" type="ORF">MGAL_10B005707</name>
</gene>
<dbReference type="AlphaFoldDB" id="A0A8B6BQN4"/>
<dbReference type="InterPro" id="IPR011029">
    <property type="entry name" value="DEATH-like_dom_sf"/>
</dbReference>
<dbReference type="Proteomes" id="UP000596742">
    <property type="component" value="Unassembled WGS sequence"/>
</dbReference>
<protein>
    <recommendedName>
        <fullName evidence="1">Death domain-containing protein</fullName>
    </recommendedName>
</protein>
<feature type="domain" description="Death" evidence="1">
    <location>
        <begin position="21"/>
        <end position="90"/>
    </location>
</feature>
<comment type="caution">
    <text evidence="2">The sequence shown here is derived from an EMBL/GenBank/DDBJ whole genome shotgun (WGS) entry which is preliminary data.</text>
</comment>
<sequence length="190" mass="22049">MEEETPELILDFISSKLGTSDIKFLGIHLGLDSNDLDTISCDYKNTQEIKFQTLWKWYSKTDSSSYLGSLTSALITIENRLAADELNSFDVKQLYFKGEIPVSDKRISDKDLDFLSAHVITDYQRIARFLGMRQDKLHTYHEKRIKDQSLRCLKDCNKLNVISRKSMCNALNYAERQNLVHQLVKSWNTN</sequence>
<keyword evidence="3" id="KW-1185">Reference proteome</keyword>
<dbReference type="OrthoDB" id="6134890at2759"/>
<dbReference type="CDD" id="cd01670">
    <property type="entry name" value="Death"/>
    <property type="match status" value="1"/>
</dbReference>
<name>A0A8B6BQN4_MYTGA</name>
<dbReference type="EMBL" id="UYJE01000476">
    <property type="protein sequence ID" value="VDH93617.1"/>
    <property type="molecule type" value="Genomic_DNA"/>
</dbReference>
<reference evidence="2" key="1">
    <citation type="submission" date="2018-11" db="EMBL/GenBank/DDBJ databases">
        <authorList>
            <person name="Alioto T."/>
            <person name="Alioto T."/>
        </authorList>
    </citation>
    <scope>NUCLEOTIDE SEQUENCE</scope>
</reference>
<dbReference type="Pfam" id="PF00531">
    <property type="entry name" value="Death"/>
    <property type="match status" value="1"/>
</dbReference>
<dbReference type="SUPFAM" id="SSF47986">
    <property type="entry name" value="DEATH domain"/>
    <property type="match status" value="1"/>
</dbReference>
<evidence type="ECO:0000259" key="1">
    <source>
        <dbReference type="PROSITE" id="PS50017"/>
    </source>
</evidence>